<gene>
    <name evidence="1" type="ORF">Vadar_019232</name>
</gene>
<evidence type="ECO:0000313" key="2">
    <source>
        <dbReference type="Proteomes" id="UP000828048"/>
    </source>
</evidence>
<proteinExistence type="predicted"/>
<accession>A0ACB7XAS5</accession>
<evidence type="ECO:0000313" key="1">
    <source>
        <dbReference type="EMBL" id="KAH7837882.1"/>
    </source>
</evidence>
<dbReference type="EMBL" id="CM037156">
    <property type="protein sequence ID" value="KAH7837882.1"/>
    <property type="molecule type" value="Genomic_DNA"/>
</dbReference>
<name>A0ACB7XAS5_9ERIC</name>
<reference evidence="1 2" key="1">
    <citation type="journal article" date="2021" name="Hortic Res">
        <title>High-quality reference genome and annotation aids understanding of berry development for evergreen blueberry (Vaccinium darrowii).</title>
        <authorList>
            <person name="Yu J."/>
            <person name="Hulse-Kemp A.M."/>
            <person name="Babiker E."/>
            <person name="Staton M."/>
        </authorList>
    </citation>
    <scope>NUCLEOTIDE SEQUENCE [LARGE SCALE GENOMIC DNA]</scope>
    <source>
        <strain evidence="2">cv. NJ 8807/NJ 8810</strain>
        <tissue evidence="1">Young leaf</tissue>
    </source>
</reference>
<comment type="caution">
    <text evidence="1">The sequence shown here is derived from an EMBL/GenBank/DDBJ whole genome shotgun (WGS) entry which is preliminary data.</text>
</comment>
<keyword evidence="2" id="KW-1185">Reference proteome</keyword>
<sequence>MEGFYAILKEKIRIGQFTYHPKCSALSLAHLAFADDLFLLSGADCHSIAVFQSALDDFSLFSGLKPNLQKSQIFFSGVATDLKRSLLAILPIPEGHLPVRYLGVPLISSRLRYEDCVVLKERVLQRIMS</sequence>
<protein>
    <submittedName>
        <fullName evidence="1">Uncharacterized protein</fullName>
    </submittedName>
</protein>
<dbReference type="Proteomes" id="UP000828048">
    <property type="component" value="Chromosome 6"/>
</dbReference>
<organism evidence="1 2">
    <name type="scientific">Vaccinium darrowii</name>
    <dbReference type="NCBI Taxonomy" id="229202"/>
    <lineage>
        <taxon>Eukaryota</taxon>
        <taxon>Viridiplantae</taxon>
        <taxon>Streptophyta</taxon>
        <taxon>Embryophyta</taxon>
        <taxon>Tracheophyta</taxon>
        <taxon>Spermatophyta</taxon>
        <taxon>Magnoliopsida</taxon>
        <taxon>eudicotyledons</taxon>
        <taxon>Gunneridae</taxon>
        <taxon>Pentapetalae</taxon>
        <taxon>asterids</taxon>
        <taxon>Ericales</taxon>
        <taxon>Ericaceae</taxon>
        <taxon>Vaccinioideae</taxon>
        <taxon>Vaccinieae</taxon>
        <taxon>Vaccinium</taxon>
    </lineage>
</organism>